<dbReference type="InterPro" id="IPR049362">
    <property type="entry name" value="TTI1_rpt"/>
</dbReference>
<dbReference type="SUPFAM" id="SSF48371">
    <property type="entry name" value="ARM repeat"/>
    <property type="match status" value="1"/>
</dbReference>
<dbReference type="Pfam" id="PF24173">
    <property type="entry name" value="TPR_TTI1_N"/>
    <property type="match status" value="1"/>
</dbReference>
<dbReference type="Gene3D" id="1.25.10.10">
    <property type="entry name" value="Leucine-rich Repeat Variant"/>
    <property type="match status" value="3"/>
</dbReference>
<dbReference type="Pfam" id="PF24181">
    <property type="entry name" value="TPR_TTI1_C"/>
    <property type="match status" value="1"/>
</dbReference>
<dbReference type="Pfam" id="PF21547">
    <property type="entry name" value="TTI1"/>
    <property type="match status" value="1"/>
</dbReference>
<evidence type="ECO:0000256" key="1">
    <source>
        <dbReference type="SAM" id="MobiDB-lite"/>
    </source>
</evidence>
<dbReference type="AlphaFoldDB" id="A0AAN7VU62"/>
<feature type="domain" description="TTI1 N-terminal TPR" evidence="2">
    <location>
        <begin position="8"/>
        <end position="320"/>
    </location>
</feature>
<dbReference type="GO" id="GO:0005737">
    <property type="term" value="C:cytoplasm"/>
    <property type="evidence" value="ECO:0007669"/>
    <property type="project" value="TreeGrafter"/>
</dbReference>
<dbReference type="PANTHER" id="PTHR18460:SF3">
    <property type="entry name" value="TELO2-INTERACTING PROTEIN 1 HOMOLOG"/>
    <property type="match status" value="1"/>
</dbReference>
<accession>A0AAN7VU62</accession>
<reference evidence="4" key="1">
    <citation type="submission" date="2023-08" db="EMBL/GenBank/DDBJ databases">
        <title>Black Yeasts Isolated from many extreme environments.</title>
        <authorList>
            <person name="Coleine C."/>
            <person name="Stajich J.E."/>
            <person name="Selbmann L."/>
        </authorList>
    </citation>
    <scope>NUCLEOTIDE SEQUENCE</scope>
    <source>
        <strain evidence="4">CCFEE 5810</strain>
    </source>
</reference>
<gene>
    <name evidence="4" type="ORF">LTR97_003464</name>
</gene>
<dbReference type="EMBL" id="JAVRQU010000005">
    <property type="protein sequence ID" value="KAK5702519.1"/>
    <property type="molecule type" value="Genomic_DNA"/>
</dbReference>
<protein>
    <submittedName>
        <fullName evidence="4">Uncharacterized protein</fullName>
    </submittedName>
</protein>
<proteinExistence type="predicted"/>
<sequence length="1056" mass="114346">MASPTSAFSTLKPFCVGLSQAALTPGSGPQLLTTHLEKLHTTITHLTNNLNPKLADYVFFPLSHCLKLSQRLPSHSLELCLQIIALLLQHGWRDTIEPQLAAQLIILCTLMASPNPTGFAFTESTAELQTAAFSCLHHVFAAASRNAGVKATLTAEQQFPQLGQTITTLLEGLLDGVALGTQTAALTALRELVEGVLGRDLSATFLPGMVGKLTKVLTPTTQRRRNHGVLSGCLQLLGALLRKTLTADNGGEGEGVVTAHWKETAAKQLKPALESVMRLRDHAREDVREALGRVCLILLKECHESLGNCSQLALETLLTLPTAEDSPSRMQLEVLLRADASLSGLLQNTVCDWLQSLPTVMQSADEQAKVRKMGQVRTTYNLLANSGVDITVIDRMLAGKLRDSVVITLQAPAAGAKKDILQVMSPSVQPLDLTILHALKGTMEFGQPLVRYRGQENIMTTIEGFAQLISDSASSSSAFSADLARSLRYSGDEEQVATFWLLLTATQRALQRKEAGSVDDFLNFDDSQQHVTSYGDHLEELYAFALSVLNASSGVVDTNSQLQSLALRTLALRAQVSGTAFRGELIDALYPVLQLLATNDPGLQSDTLTTLNILADACGYPSVKELIVENVDYLTNAVALKLNNYDLDPAVPGVIVMMVRLAGPTLIPYLEDVVESIFGVLEGWHLEEGAEGVVEGMFGVLSVVVGEGVKAKELGGGTRRIQNLHETWQAISIGGLAEVLKQRKVEEEDVERAQSDGETAPQRSWKGVDDDDEVAADDEPAEEEEALTQENLDEEPPPPAPKTYALLVKITDLTQHFLPSASASLRTSLLSLIGTTVPALARHENSFLPIINTLWPEIISRLDDREIHVQAAALSIVAVLCEEAGDFMRGRVVALWTELESMYARVAKEMISSSVGGRQVVKKQDRLDTMGSNALISAASHESLDHALKRLQRSPDEHTDTGTRLQWEALVGCLTAVVRYVPLPPYLFDEALEMLGPVLQKAEVRAALEASNGNSDAVWLAMVRRGMVEDQAVPVLPGWMGEKGWTFAACPLTVVG</sequence>
<dbReference type="InterPro" id="IPR016024">
    <property type="entry name" value="ARM-type_fold"/>
</dbReference>
<evidence type="ECO:0000313" key="4">
    <source>
        <dbReference type="EMBL" id="KAK5702519.1"/>
    </source>
</evidence>
<dbReference type="InterPro" id="IPR052587">
    <property type="entry name" value="TELO2-interacting_protein_1"/>
</dbReference>
<dbReference type="Proteomes" id="UP001310594">
    <property type="component" value="Unassembled WGS sequence"/>
</dbReference>
<feature type="domain" description="TTI1 C-terminal TPR" evidence="3">
    <location>
        <begin position="742"/>
        <end position="893"/>
    </location>
</feature>
<dbReference type="InterPro" id="IPR011989">
    <property type="entry name" value="ARM-like"/>
</dbReference>
<evidence type="ECO:0000259" key="3">
    <source>
        <dbReference type="Pfam" id="PF24181"/>
    </source>
</evidence>
<dbReference type="PANTHER" id="PTHR18460">
    <property type="entry name" value="TEL2 INTERACTING PROTEIN 1 TTI1 FAMILY MEMBER"/>
    <property type="match status" value="1"/>
</dbReference>
<feature type="region of interest" description="Disordered" evidence="1">
    <location>
        <begin position="747"/>
        <end position="801"/>
    </location>
</feature>
<organism evidence="4 5">
    <name type="scientific">Elasticomyces elasticus</name>
    <dbReference type="NCBI Taxonomy" id="574655"/>
    <lineage>
        <taxon>Eukaryota</taxon>
        <taxon>Fungi</taxon>
        <taxon>Dikarya</taxon>
        <taxon>Ascomycota</taxon>
        <taxon>Pezizomycotina</taxon>
        <taxon>Dothideomycetes</taxon>
        <taxon>Dothideomycetidae</taxon>
        <taxon>Mycosphaerellales</taxon>
        <taxon>Teratosphaeriaceae</taxon>
        <taxon>Elasticomyces</taxon>
    </lineage>
</organism>
<dbReference type="InterPro" id="IPR057567">
    <property type="entry name" value="TPR_TTI1_C"/>
</dbReference>
<comment type="caution">
    <text evidence="4">The sequence shown here is derived from an EMBL/GenBank/DDBJ whole genome shotgun (WGS) entry which is preliminary data.</text>
</comment>
<evidence type="ECO:0000259" key="2">
    <source>
        <dbReference type="Pfam" id="PF24173"/>
    </source>
</evidence>
<name>A0AAN7VU62_9PEZI</name>
<evidence type="ECO:0000313" key="5">
    <source>
        <dbReference type="Proteomes" id="UP001310594"/>
    </source>
</evidence>
<dbReference type="InterPro" id="IPR057566">
    <property type="entry name" value="TPR_TTI1_N"/>
</dbReference>
<feature type="compositionally biased region" description="Acidic residues" evidence="1">
    <location>
        <begin position="769"/>
        <end position="796"/>
    </location>
</feature>